<feature type="coiled-coil region" evidence="1">
    <location>
        <begin position="42"/>
        <end position="124"/>
    </location>
</feature>
<dbReference type="EMBL" id="JASMWN010000004">
    <property type="protein sequence ID" value="MDU9003645.1"/>
    <property type="molecule type" value="Genomic_DNA"/>
</dbReference>
<comment type="caution">
    <text evidence="2">The sequence shown here is derived from an EMBL/GenBank/DDBJ whole genome shotgun (WGS) entry which is preliminary data.</text>
</comment>
<gene>
    <name evidence="2" type="ORF">QO231_07230</name>
</gene>
<keyword evidence="3" id="KW-1185">Reference proteome</keyword>
<evidence type="ECO:0000256" key="1">
    <source>
        <dbReference type="SAM" id="Coils"/>
    </source>
</evidence>
<dbReference type="Proteomes" id="UP001255416">
    <property type="component" value="Unassembled WGS sequence"/>
</dbReference>
<organism evidence="2 3">
    <name type="scientific">Sedimentitalea todarodis</name>
    <dbReference type="NCBI Taxonomy" id="1631240"/>
    <lineage>
        <taxon>Bacteria</taxon>
        <taxon>Pseudomonadati</taxon>
        <taxon>Pseudomonadota</taxon>
        <taxon>Alphaproteobacteria</taxon>
        <taxon>Rhodobacterales</taxon>
        <taxon>Paracoccaceae</taxon>
        <taxon>Sedimentitalea</taxon>
    </lineage>
</organism>
<dbReference type="Gene3D" id="1.10.287.1490">
    <property type="match status" value="1"/>
</dbReference>
<proteinExistence type="predicted"/>
<reference evidence="3" key="1">
    <citation type="submission" date="2023-05" db="EMBL/GenBank/DDBJ databases">
        <title>Sedimentitalea sp. nov. JM2-8.</title>
        <authorList>
            <person name="Huang J."/>
        </authorList>
    </citation>
    <scope>NUCLEOTIDE SEQUENCE [LARGE SCALE GENOMIC DNA]</scope>
    <source>
        <strain evidence="3">KHS03</strain>
    </source>
</reference>
<protein>
    <submittedName>
        <fullName evidence="2">Uncharacterized protein</fullName>
    </submittedName>
</protein>
<accession>A0ABU3VBU5</accession>
<dbReference type="RefSeq" id="WP_316774705.1">
    <property type="nucleotide sequence ID" value="NZ_JASMWN010000004.1"/>
</dbReference>
<evidence type="ECO:0000313" key="3">
    <source>
        <dbReference type="Proteomes" id="UP001255416"/>
    </source>
</evidence>
<keyword evidence="1" id="KW-0175">Coiled coil</keyword>
<evidence type="ECO:0000313" key="2">
    <source>
        <dbReference type="EMBL" id="MDU9003645.1"/>
    </source>
</evidence>
<name>A0ABU3VBU5_9RHOB</name>
<sequence>MSQIEELQSRITAALSRIDAGVSEIAGRADDSPPGPDLAAALEEERRASAHLEDRLRALRAEHDDEIAALKADLDKSAEIDALKAELTTFDQALGQLDMDLQRLREANEQLRSSNAALRTANENGVGKPRLINKAMLAELEALRATRATEVAEVGVVLAKLKPLLADANGLPEGEDL</sequence>